<comment type="similarity">
    <text evidence="1">Belongs to the BlaI transcriptional regulatory family.</text>
</comment>
<dbReference type="Gene3D" id="1.10.4040.10">
    <property type="entry name" value="Penicillinase repressor domain"/>
    <property type="match status" value="1"/>
</dbReference>
<dbReference type="InterPro" id="IPR005650">
    <property type="entry name" value="BlaI_family"/>
</dbReference>
<evidence type="ECO:0000256" key="3">
    <source>
        <dbReference type="ARBA" id="ARBA00023125"/>
    </source>
</evidence>
<dbReference type="OrthoDB" id="279010at2"/>
<proteinExistence type="inferred from homology"/>
<dbReference type="PIRSF" id="PIRSF019455">
    <property type="entry name" value="CopR_AtkY"/>
    <property type="match status" value="1"/>
</dbReference>
<evidence type="ECO:0000313" key="5">
    <source>
        <dbReference type="EMBL" id="KEO91620.1"/>
    </source>
</evidence>
<evidence type="ECO:0000256" key="2">
    <source>
        <dbReference type="ARBA" id="ARBA00023015"/>
    </source>
</evidence>
<dbReference type="GO" id="GO:0045892">
    <property type="term" value="P:negative regulation of DNA-templated transcription"/>
    <property type="evidence" value="ECO:0007669"/>
    <property type="project" value="InterPro"/>
</dbReference>
<dbReference type="GO" id="GO:0003677">
    <property type="term" value="F:DNA binding"/>
    <property type="evidence" value="ECO:0007669"/>
    <property type="project" value="UniProtKB-KW"/>
</dbReference>
<keyword evidence="3" id="KW-0238">DNA-binding</keyword>
<dbReference type="Proteomes" id="UP000027647">
    <property type="component" value="Unassembled WGS sequence"/>
</dbReference>
<evidence type="ECO:0000256" key="4">
    <source>
        <dbReference type="ARBA" id="ARBA00023163"/>
    </source>
</evidence>
<dbReference type="AlphaFoldDB" id="A0A074MFT1"/>
<sequence length="134" mass="14636">MSKSGNNSSQRLSPERISEAEHAVMEALWDKGTATASDVCETVCEARGWSLATVKTLLSRLVQKGAIETRPDGRRFIYSPLIARSDYVGGESRRLVDRLFGGRAASLVAHLAETEALTDDDLSEIEALLKELKS</sequence>
<dbReference type="Pfam" id="PF03965">
    <property type="entry name" value="Penicillinase_R"/>
    <property type="match status" value="1"/>
</dbReference>
<keyword evidence="6" id="KW-1185">Reference proteome</keyword>
<dbReference type="Gene3D" id="1.10.10.10">
    <property type="entry name" value="Winged helix-like DNA-binding domain superfamily/Winged helix DNA-binding domain"/>
    <property type="match status" value="1"/>
</dbReference>
<dbReference type="InterPro" id="IPR036390">
    <property type="entry name" value="WH_DNA-bd_sf"/>
</dbReference>
<evidence type="ECO:0000256" key="1">
    <source>
        <dbReference type="ARBA" id="ARBA00011046"/>
    </source>
</evidence>
<dbReference type="EMBL" id="JMIW01000001">
    <property type="protein sequence ID" value="KEO91620.1"/>
    <property type="molecule type" value="Genomic_DNA"/>
</dbReference>
<name>A0A074MFT1_ERYLO</name>
<evidence type="ECO:0000313" key="6">
    <source>
        <dbReference type="Proteomes" id="UP000027647"/>
    </source>
</evidence>
<accession>A0A074MFT1</accession>
<dbReference type="RefSeq" id="WP_034957935.1">
    <property type="nucleotide sequence ID" value="NZ_JMIW01000001.1"/>
</dbReference>
<organism evidence="5 6">
    <name type="scientific">Erythrobacter longus</name>
    <dbReference type="NCBI Taxonomy" id="1044"/>
    <lineage>
        <taxon>Bacteria</taxon>
        <taxon>Pseudomonadati</taxon>
        <taxon>Pseudomonadota</taxon>
        <taxon>Alphaproteobacteria</taxon>
        <taxon>Sphingomonadales</taxon>
        <taxon>Erythrobacteraceae</taxon>
        <taxon>Erythrobacter/Porphyrobacter group</taxon>
        <taxon>Erythrobacter</taxon>
    </lineage>
</organism>
<comment type="caution">
    <text evidence="5">The sequence shown here is derived from an EMBL/GenBank/DDBJ whole genome shotgun (WGS) entry which is preliminary data.</text>
</comment>
<keyword evidence="4" id="KW-0804">Transcription</keyword>
<protein>
    <submittedName>
        <fullName evidence="5">CopY family transcriptional repressor</fullName>
    </submittedName>
</protein>
<keyword evidence="2" id="KW-0805">Transcription regulation</keyword>
<reference evidence="5 6" key="1">
    <citation type="submission" date="2014-04" db="EMBL/GenBank/DDBJ databases">
        <title>A comprehensive comparison of genomes of Erythrobacter spp. strains.</title>
        <authorList>
            <person name="Zheng Q."/>
        </authorList>
    </citation>
    <scope>NUCLEOTIDE SEQUENCE [LARGE SCALE GENOMIC DNA]</scope>
    <source>
        <strain evidence="5 6">DSM 6997</strain>
    </source>
</reference>
<dbReference type="SUPFAM" id="SSF46785">
    <property type="entry name" value="Winged helix' DNA-binding domain"/>
    <property type="match status" value="1"/>
</dbReference>
<dbReference type="STRING" id="1044.EH31_02820"/>
<dbReference type="InterPro" id="IPR036388">
    <property type="entry name" value="WH-like_DNA-bd_sf"/>
</dbReference>
<gene>
    <name evidence="5" type="ORF">EH31_02820</name>
</gene>
<dbReference type="eggNOG" id="COG3682">
    <property type="taxonomic scope" value="Bacteria"/>
</dbReference>